<keyword evidence="3" id="KW-1185">Reference proteome</keyword>
<dbReference type="InterPro" id="IPR021214">
    <property type="entry name" value="DUF2568"/>
</dbReference>
<evidence type="ECO:0000313" key="2">
    <source>
        <dbReference type="EMBL" id="MFD1645595.1"/>
    </source>
</evidence>
<evidence type="ECO:0000313" key="3">
    <source>
        <dbReference type="Proteomes" id="UP001597034"/>
    </source>
</evidence>
<protein>
    <submittedName>
        <fullName evidence="2">YrdB family protein</fullName>
    </submittedName>
</protein>
<gene>
    <name evidence="2" type="ORF">ACFSBL_07865</name>
</gene>
<dbReference type="EMBL" id="JBHUDO010000002">
    <property type="protein sequence ID" value="MFD1645595.1"/>
    <property type="molecule type" value="Genomic_DNA"/>
</dbReference>
<feature type="transmembrane region" description="Helical" evidence="1">
    <location>
        <begin position="12"/>
        <end position="27"/>
    </location>
</feature>
<feature type="transmembrane region" description="Helical" evidence="1">
    <location>
        <begin position="33"/>
        <end position="55"/>
    </location>
</feature>
<sequence>MVLRPVNRGLRFLLEVLALLAIAYWGFESGDSLPVSVALGLAAPLSVAVVWGVFGSPQAAVPVSDRGRLLLEGLVFGAATAGLYAVGQPILAGLFAALVVANHAFMRLWDQ</sequence>
<reference evidence="2 3" key="1">
    <citation type="journal article" date="2019" name="Int. J. Syst. Evol. Microbiol.">
        <title>The Global Catalogue of Microorganisms (GCM) 10K type strain sequencing project: providing services to taxonomists for standard genome sequencing and annotation.</title>
        <authorList>
            <consortium name="The Broad Institute Genomics Platform"/>
            <consortium name="The Broad Institute Genome Sequencing Center for Infectious Disease"/>
            <person name="Wu L."/>
            <person name="Ma J."/>
        </authorList>
    </citation>
    <scope>NUCLEOTIDE SEQUENCE [LARGE SCALE GENOMIC DNA]</scope>
    <source>
        <strain evidence="2 3">CGMCC 1.10390</strain>
    </source>
</reference>
<dbReference type="RefSeq" id="WP_256398888.1">
    <property type="nucleotide sequence ID" value="NZ_JANHJR010000001.1"/>
</dbReference>
<keyword evidence="1" id="KW-1133">Transmembrane helix</keyword>
<dbReference type="Proteomes" id="UP001597034">
    <property type="component" value="Unassembled WGS sequence"/>
</dbReference>
<keyword evidence="1" id="KW-0472">Membrane</keyword>
<proteinExistence type="predicted"/>
<evidence type="ECO:0000256" key="1">
    <source>
        <dbReference type="SAM" id="Phobius"/>
    </source>
</evidence>
<dbReference type="Pfam" id="PF10823">
    <property type="entry name" value="DUF2568"/>
    <property type="match status" value="1"/>
</dbReference>
<name>A0ABD6DIG4_9EURY</name>
<accession>A0ABD6DIG4</accession>
<keyword evidence="1" id="KW-0812">Transmembrane</keyword>
<comment type="caution">
    <text evidence="2">The sequence shown here is derived from an EMBL/GenBank/DDBJ whole genome shotgun (WGS) entry which is preliminary data.</text>
</comment>
<dbReference type="AlphaFoldDB" id="A0ABD6DIG4"/>
<organism evidence="2 3">
    <name type="scientific">Haloarchaeobius litoreus</name>
    <dbReference type="NCBI Taxonomy" id="755306"/>
    <lineage>
        <taxon>Archaea</taxon>
        <taxon>Methanobacteriati</taxon>
        <taxon>Methanobacteriota</taxon>
        <taxon>Stenosarchaea group</taxon>
        <taxon>Halobacteria</taxon>
        <taxon>Halobacteriales</taxon>
        <taxon>Halorubellaceae</taxon>
        <taxon>Haloarchaeobius</taxon>
    </lineage>
</organism>